<evidence type="ECO:0000256" key="1">
    <source>
        <dbReference type="SAM" id="MobiDB-lite"/>
    </source>
</evidence>
<dbReference type="EMBL" id="GEDG01036007">
    <property type="protein sequence ID" value="JAP08931.1"/>
    <property type="molecule type" value="Transcribed_RNA"/>
</dbReference>
<feature type="compositionally biased region" description="Polar residues" evidence="1">
    <location>
        <begin position="53"/>
        <end position="67"/>
    </location>
</feature>
<name>A0A0V0GLY1_SOLCH</name>
<evidence type="ECO:0000313" key="2">
    <source>
        <dbReference type="EMBL" id="JAP08931.1"/>
    </source>
</evidence>
<protein>
    <submittedName>
        <fullName evidence="2">Putative ovule protein</fullName>
    </submittedName>
</protein>
<feature type="region of interest" description="Disordered" evidence="1">
    <location>
        <begin position="40"/>
        <end position="67"/>
    </location>
</feature>
<dbReference type="AlphaFoldDB" id="A0A0V0GLY1"/>
<feature type="non-terminal residue" evidence="2">
    <location>
        <position position="1"/>
    </location>
</feature>
<proteinExistence type="predicted"/>
<sequence length="67" mass="7841">QNRQQIAAIFSCPPAYLYQNNPKPNKLHPTKTNQSQIKFIQPKQPKPNKLHPTKTTQYFQHIQTISK</sequence>
<reference evidence="2" key="1">
    <citation type="submission" date="2015-12" db="EMBL/GenBank/DDBJ databases">
        <title>Gene expression during late stages of embryo sac development: a critical building block for successful pollen-pistil interactions.</title>
        <authorList>
            <person name="Liu Y."/>
            <person name="Joly V."/>
            <person name="Sabar M."/>
            <person name="Matton D.P."/>
        </authorList>
    </citation>
    <scope>NUCLEOTIDE SEQUENCE</scope>
</reference>
<dbReference type="EMBL" id="GEDG01034642">
    <property type="protein sequence ID" value="JAP09627.1"/>
    <property type="molecule type" value="Transcribed_RNA"/>
</dbReference>
<accession>A0A0V0GLY1</accession>
<organism evidence="2">
    <name type="scientific">Solanum chacoense</name>
    <name type="common">Chaco potato</name>
    <dbReference type="NCBI Taxonomy" id="4108"/>
    <lineage>
        <taxon>Eukaryota</taxon>
        <taxon>Viridiplantae</taxon>
        <taxon>Streptophyta</taxon>
        <taxon>Embryophyta</taxon>
        <taxon>Tracheophyta</taxon>
        <taxon>Spermatophyta</taxon>
        <taxon>Magnoliopsida</taxon>
        <taxon>eudicotyledons</taxon>
        <taxon>Gunneridae</taxon>
        <taxon>Pentapetalae</taxon>
        <taxon>asterids</taxon>
        <taxon>lamiids</taxon>
        <taxon>Solanales</taxon>
        <taxon>Solanaceae</taxon>
        <taxon>Solanoideae</taxon>
        <taxon>Solaneae</taxon>
        <taxon>Solanum</taxon>
    </lineage>
</organism>